<reference evidence="2 3" key="2">
    <citation type="journal article" date="2019" name="G3 (Bethesda)">
        <title>Hybrid Assembly of the Genome of the Entomopathogenic Nematode Steinernema carpocapsae Identifies the X-Chromosome.</title>
        <authorList>
            <person name="Serra L."/>
            <person name="Macchietto M."/>
            <person name="Macias-Munoz A."/>
            <person name="McGill C.J."/>
            <person name="Rodriguez I.M."/>
            <person name="Rodriguez B."/>
            <person name="Murad R."/>
            <person name="Mortazavi A."/>
        </authorList>
    </citation>
    <scope>NUCLEOTIDE SEQUENCE [LARGE SCALE GENOMIC DNA]</scope>
    <source>
        <strain evidence="2 3">ALL</strain>
    </source>
</reference>
<reference evidence="2 3" key="1">
    <citation type="journal article" date="2015" name="Genome Biol.">
        <title>Comparative genomics of Steinernema reveals deeply conserved gene regulatory networks.</title>
        <authorList>
            <person name="Dillman A.R."/>
            <person name="Macchietto M."/>
            <person name="Porter C.F."/>
            <person name="Rogers A."/>
            <person name="Williams B."/>
            <person name="Antoshechkin I."/>
            <person name="Lee M.M."/>
            <person name="Goodwin Z."/>
            <person name="Lu X."/>
            <person name="Lewis E.E."/>
            <person name="Goodrich-Blair H."/>
            <person name="Stock S.P."/>
            <person name="Adams B.J."/>
            <person name="Sternberg P.W."/>
            <person name="Mortazavi A."/>
        </authorList>
    </citation>
    <scope>NUCLEOTIDE SEQUENCE [LARGE SCALE GENOMIC DNA]</scope>
    <source>
        <strain evidence="2 3">ALL</strain>
    </source>
</reference>
<accession>A0A4U5PIZ9</accession>
<keyword evidence="3" id="KW-1185">Reference proteome</keyword>
<proteinExistence type="predicted"/>
<evidence type="ECO:0000313" key="2">
    <source>
        <dbReference type="EMBL" id="TKR96588.1"/>
    </source>
</evidence>
<feature type="region of interest" description="Disordered" evidence="1">
    <location>
        <begin position="37"/>
        <end position="82"/>
    </location>
</feature>
<dbReference type="EMBL" id="AZBU02000002">
    <property type="protein sequence ID" value="TKR96588.1"/>
    <property type="molecule type" value="Genomic_DNA"/>
</dbReference>
<dbReference type="Proteomes" id="UP000298663">
    <property type="component" value="Unassembled WGS sequence"/>
</dbReference>
<feature type="compositionally biased region" description="Basic residues" evidence="1">
    <location>
        <begin position="58"/>
        <end position="68"/>
    </location>
</feature>
<gene>
    <name evidence="2" type="ORF">L596_010589</name>
</gene>
<organism evidence="2 3">
    <name type="scientific">Steinernema carpocapsae</name>
    <name type="common">Entomopathogenic nematode</name>
    <dbReference type="NCBI Taxonomy" id="34508"/>
    <lineage>
        <taxon>Eukaryota</taxon>
        <taxon>Metazoa</taxon>
        <taxon>Ecdysozoa</taxon>
        <taxon>Nematoda</taxon>
        <taxon>Chromadorea</taxon>
        <taxon>Rhabditida</taxon>
        <taxon>Tylenchina</taxon>
        <taxon>Panagrolaimomorpha</taxon>
        <taxon>Strongyloidoidea</taxon>
        <taxon>Steinernematidae</taxon>
        <taxon>Steinernema</taxon>
    </lineage>
</organism>
<evidence type="ECO:0000313" key="3">
    <source>
        <dbReference type="Proteomes" id="UP000298663"/>
    </source>
</evidence>
<name>A0A4U5PIZ9_STECR</name>
<comment type="caution">
    <text evidence="2">The sequence shown here is derived from an EMBL/GenBank/DDBJ whole genome shotgun (WGS) entry which is preliminary data.</text>
</comment>
<sequence length="151" mass="17509">MLNHGTVQSSTLQRDLLCPPPELIRVHVKETGYLTQLHSPHPHQLPPSPLRHEDTRRPRPPRRLRRRGPLPMPPRPNLLPRLRRSQHLLSLRQRRLLHQRTPLLPQRIRLATEQFCIRRNLPGKEIRLPVASSSAAFDAVVMENQNEAPAN</sequence>
<protein>
    <submittedName>
        <fullName evidence="2">Uncharacterized protein</fullName>
    </submittedName>
</protein>
<evidence type="ECO:0000256" key="1">
    <source>
        <dbReference type="SAM" id="MobiDB-lite"/>
    </source>
</evidence>
<dbReference type="AlphaFoldDB" id="A0A4U5PIZ9"/>